<accession>A0A0Q0GDQ2</accession>
<gene>
    <name evidence="1" type="ORF">ALO40_102921</name>
</gene>
<dbReference type="Proteomes" id="UP000050317">
    <property type="component" value="Unassembled WGS sequence"/>
</dbReference>
<protein>
    <submittedName>
        <fullName evidence="1">Uncharacterized protein</fullName>
    </submittedName>
</protein>
<reference evidence="1 2" key="1">
    <citation type="submission" date="2015-09" db="EMBL/GenBank/DDBJ databases">
        <title>Genome announcement of multiple Pseudomonas syringae strains.</title>
        <authorList>
            <person name="Thakur S."/>
            <person name="Wang P.W."/>
            <person name="Gong Y."/>
            <person name="Weir B.S."/>
            <person name="Guttman D.S."/>
        </authorList>
    </citation>
    <scope>NUCLEOTIDE SEQUENCE [LARGE SCALE GENOMIC DNA]</scope>
    <source>
        <strain evidence="1 2">ICMP3963</strain>
    </source>
</reference>
<proteinExistence type="predicted"/>
<dbReference type="EMBL" id="LJRR01000355">
    <property type="protein sequence ID" value="KPZ11495.1"/>
    <property type="molecule type" value="Genomic_DNA"/>
</dbReference>
<dbReference type="PATRIC" id="fig|251703.9.peg.4018"/>
<evidence type="ECO:0000313" key="2">
    <source>
        <dbReference type="Proteomes" id="UP000050317"/>
    </source>
</evidence>
<dbReference type="AlphaFoldDB" id="A0A0Q0GDQ2"/>
<evidence type="ECO:0000313" key="1">
    <source>
        <dbReference type="EMBL" id="KPZ11495.1"/>
    </source>
</evidence>
<name>A0A0Q0GDQ2_9PSED</name>
<comment type="caution">
    <text evidence="1">The sequence shown here is derived from an EMBL/GenBank/DDBJ whole genome shotgun (WGS) entry which is preliminary data.</text>
</comment>
<sequence>MCIRYGLLALGDGDRCAAHRPALWQAYGLGDSGCGATLAAQAEQTILAGRQA</sequence>
<organism evidence="1 2">
    <name type="scientific">Pseudomonas syringae pv. viburni</name>
    <dbReference type="NCBI Taxonomy" id="251703"/>
    <lineage>
        <taxon>Bacteria</taxon>
        <taxon>Pseudomonadati</taxon>
        <taxon>Pseudomonadota</taxon>
        <taxon>Gammaproteobacteria</taxon>
        <taxon>Pseudomonadales</taxon>
        <taxon>Pseudomonadaceae</taxon>
        <taxon>Pseudomonas</taxon>
    </lineage>
</organism>